<keyword evidence="2" id="KW-1185">Reference proteome</keyword>
<reference evidence="1 2" key="1">
    <citation type="submission" date="2022-09" db="EMBL/GenBank/DDBJ databases">
        <title>Interaction between co-microsymbionts with complementary sets of symbiotic genes in legume-rhizobium systems.</title>
        <authorList>
            <person name="Safronova V."/>
            <person name="Sazanova A."/>
            <person name="Afonin A."/>
            <person name="Chirak E."/>
        </authorList>
    </citation>
    <scope>NUCLEOTIDE SEQUENCE [LARGE SCALE GENOMIC DNA]</scope>
    <source>
        <strain evidence="1 2">A18/4-1</strain>
    </source>
</reference>
<evidence type="ECO:0000313" key="1">
    <source>
        <dbReference type="EMBL" id="UXN69906.1"/>
    </source>
</evidence>
<sequence>MATLNPFQWGEGGEALSPEQVKRRRAVADAIRMKQGFVPGNGLDLLGGLAREVVANHKGNQADEAEAEGVKGRKAIISALAANPNAGMGEIAGALGNEWVASDPGSTAIVNALMSQRQQEAAWARQEAQQQAQWSREDERFGMQREWQVADREAETAQAAADRKANFKHDYGLIEAKAATDSGQQYINVGNGMVFDTEAKDFVSPTGDGALPAVDFGDTTAIRKEIQSLPSYKNYAQALPIYSSMVDTAGTDTKASDLNLVYGLGKIMDPGSVVREGEMVMVSNTSSLPDWLQGWIASVNGGAKLTPETRKAILDEAYSRISGYDGMFKQDMQQYQGIADRYRINPDDIIPQFSPYEQWSPPDLADPAVVPGQSTVAPSDIDALLEKYN</sequence>
<dbReference type="EMBL" id="CP104965">
    <property type="protein sequence ID" value="UXN69906.1"/>
    <property type="molecule type" value="Genomic_DNA"/>
</dbReference>
<protein>
    <submittedName>
        <fullName evidence="1">Uncharacterized protein</fullName>
    </submittedName>
</protein>
<proteinExistence type="predicted"/>
<dbReference type="RefSeq" id="WP_262168598.1">
    <property type="nucleotide sequence ID" value="NZ_CP104965.1"/>
</dbReference>
<evidence type="ECO:0000313" key="2">
    <source>
        <dbReference type="Proteomes" id="UP001061862"/>
    </source>
</evidence>
<gene>
    <name evidence="1" type="ORF">N8A98_22305</name>
</gene>
<name>A0ABY6CFC9_9HYPH</name>
<accession>A0ABY6CFC9</accession>
<dbReference type="Proteomes" id="UP001061862">
    <property type="component" value="Chromosome"/>
</dbReference>
<organism evidence="1 2">
    <name type="scientific">Devosia neptuniae</name>
    <dbReference type="NCBI Taxonomy" id="191302"/>
    <lineage>
        <taxon>Bacteria</taxon>
        <taxon>Pseudomonadati</taxon>
        <taxon>Pseudomonadota</taxon>
        <taxon>Alphaproteobacteria</taxon>
        <taxon>Hyphomicrobiales</taxon>
        <taxon>Devosiaceae</taxon>
        <taxon>Devosia</taxon>
    </lineage>
</organism>